<dbReference type="GO" id="GO:0003735">
    <property type="term" value="F:structural constituent of ribosome"/>
    <property type="evidence" value="ECO:0007669"/>
    <property type="project" value="InterPro"/>
</dbReference>
<protein>
    <recommendedName>
        <fullName evidence="4">Large ribosomal subunit protein bL35</fullName>
    </recommendedName>
</protein>
<dbReference type="Pfam" id="PF01632">
    <property type="entry name" value="Ribosomal_L35p"/>
    <property type="match status" value="1"/>
</dbReference>
<dbReference type="InterPro" id="IPR001706">
    <property type="entry name" value="Ribosomal_bL35"/>
</dbReference>
<dbReference type="STRING" id="1817822.A2826_03020"/>
<comment type="similarity">
    <text evidence="1 4 5">Belongs to the bacterial ribosomal protein bL35 family.</text>
</comment>
<dbReference type="GO" id="GO:0006412">
    <property type="term" value="P:translation"/>
    <property type="evidence" value="ECO:0007669"/>
    <property type="project" value="UniProtKB-UniRule"/>
</dbReference>
<evidence type="ECO:0000256" key="2">
    <source>
        <dbReference type="ARBA" id="ARBA00022980"/>
    </source>
</evidence>
<gene>
    <name evidence="4" type="primary">rpmI</name>
    <name evidence="7" type="ORF">A2826_03020</name>
</gene>
<dbReference type="HAMAP" id="MF_00514">
    <property type="entry name" value="Ribosomal_bL35"/>
    <property type="match status" value="1"/>
</dbReference>
<dbReference type="GO" id="GO:0015934">
    <property type="term" value="C:large ribosomal subunit"/>
    <property type="evidence" value="ECO:0007669"/>
    <property type="project" value="TreeGrafter"/>
</dbReference>
<accession>A0A1F5NVZ5</accession>
<dbReference type="PRINTS" id="PR00064">
    <property type="entry name" value="RIBOSOMALL35"/>
</dbReference>
<evidence type="ECO:0000313" key="8">
    <source>
        <dbReference type="Proteomes" id="UP000177912"/>
    </source>
</evidence>
<dbReference type="InterPro" id="IPR037229">
    <property type="entry name" value="Ribosomal_bL35_sf"/>
</dbReference>
<comment type="caution">
    <text evidence="7">The sequence shown here is derived from an EMBL/GenBank/DDBJ whole genome shotgun (WGS) entry which is preliminary data.</text>
</comment>
<feature type="region of interest" description="Disordered" evidence="6">
    <location>
        <begin position="22"/>
        <end position="64"/>
    </location>
</feature>
<dbReference type="Gene3D" id="4.10.410.60">
    <property type="match status" value="1"/>
</dbReference>
<dbReference type="AlphaFoldDB" id="A0A1F5NVZ5"/>
<feature type="compositionally biased region" description="Basic and acidic residues" evidence="6">
    <location>
        <begin position="36"/>
        <end position="49"/>
    </location>
</feature>
<evidence type="ECO:0000256" key="4">
    <source>
        <dbReference type="HAMAP-Rule" id="MF_00514"/>
    </source>
</evidence>
<dbReference type="Proteomes" id="UP000177912">
    <property type="component" value="Unassembled WGS sequence"/>
</dbReference>
<organism evidence="7 8">
    <name type="scientific">Candidatus Doudnabacteria bacterium RIFCSPHIGHO2_01_FULL_43_23</name>
    <dbReference type="NCBI Taxonomy" id="1817822"/>
    <lineage>
        <taxon>Bacteria</taxon>
        <taxon>Candidatus Doudnaibacteriota</taxon>
    </lineage>
</organism>
<keyword evidence="3 4" id="KW-0687">Ribonucleoprotein</keyword>
<sequence length="64" mass="7449">MPKLKTHKATSKRFWLTGKGKLRRRQSGQNHFNARANEKVTKNKRKDEDVTATNPGLRTLIPYK</sequence>
<evidence type="ECO:0000256" key="6">
    <source>
        <dbReference type="SAM" id="MobiDB-lite"/>
    </source>
</evidence>
<evidence type="ECO:0000256" key="1">
    <source>
        <dbReference type="ARBA" id="ARBA00006598"/>
    </source>
</evidence>
<dbReference type="InterPro" id="IPR021137">
    <property type="entry name" value="Ribosomal_bL35-like"/>
</dbReference>
<evidence type="ECO:0000256" key="3">
    <source>
        <dbReference type="ARBA" id="ARBA00023274"/>
    </source>
</evidence>
<reference evidence="7 8" key="1">
    <citation type="journal article" date="2016" name="Nat. Commun.">
        <title>Thousands of microbial genomes shed light on interconnected biogeochemical processes in an aquifer system.</title>
        <authorList>
            <person name="Anantharaman K."/>
            <person name="Brown C.T."/>
            <person name="Hug L.A."/>
            <person name="Sharon I."/>
            <person name="Castelle C.J."/>
            <person name="Probst A.J."/>
            <person name="Thomas B.C."/>
            <person name="Singh A."/>
            <person name="Wilkins M.J."/>
            <person name="Karaoz U."/>
            <person name="Brodie E.L."/>
            <person name="Williams K.H."/>
            <person name="Hubbard S.S."/>
            <person name="Banfield J.F."/>
        </authorList>
    </citation>
    <scope>NUCLEOTIDE SEQUENCE [LARGE SCALE GENOMIC DNA]</scope>
</reference>
<proteinExistence type="inferred from homology"/>
<dbReference type="SUPFAM" id="SSF143034">
    <property type="entry name" value="L35p-like"/>
    <property type="match status" value="1"/>
</dbReference>
<dbReference type="PANTHER" id="PTHR33343">
    <property type="entry name" value="54S RIBOSOMAL PROTEIN BL35M"/>
    <property type="match status" value="1"/>
</dbReference>
<evidence type="ECO:0000256" key="5">
    <source>
        <dbReference type="RuleBase" id="RU000568"/>
    </source>
</evidence>
<keyword evidence="2 4" id="KW-0689">Ribosomal protein</keyword>
<evidence type="ECO:0000313" key="7">
    <source>
        <dbReference type="EMBL" id="OGE81754.1"/>
    </source>
</evidence>
<dbReference type="PANTHER" id="PTHR33343:SF1">
    <property type="entry name" value="LARGE RIBOSOMAL SUBUNIT PROTEIN BL35M"/>
    <property type="match status" value="1"/>
</dbReference>
<name>A0A1F5NVZ5_9BACT</name>
<dbReference type="EMBL" id="MFEI01000003">
    <property type="protein sequence ID" value="OGE81754.1"/>
    <property type="molecule type" value="Genomic_DNA"/>
</dbReference>